<dbReference type="EMBL" id="DQ123841">
    <property type="protein sequence ID" value="AAZ38178.1"/>
    <property type="molecule type" value="Genomic_DNA"/>
</dbReference>
<reference evidence="1 2" key="2">
    <citation type="journal article" date="2006" name="J. Gen. Virol.">
        <title>Genome sequence of an enhancin gene-rich nucleopolyhedrovirus (NPV) from Agrotis segetum: collinearity with Spodoptera exigua multiple NPV.</title>
        <authorList>
            <person name="Jakubowska A.K."/>
            <person name="Peters S.A."/>
            <person name="Ziemnicka J."/>
            <person name="Vlak J.M."/>
            <person name="van Oers M.M."/>
        </authorList>
    </citation>
    <scope>NUCLEOTIDE SEQUENCE [LARGE SCALE GENOMIC DNA]</scope>
</reference>
<dbReference type="GeneID" id="3974352"/>
<name>Q287R0_NPVAS</name>
<evidence type="ECO:0000313" key="1">
    <source>
        <dbReference type="EMBL" id="AAZ38178.1"/>
    </source>
</evidence>
<dbReference type="KEGG" id="vg:3974352"/>
<evidence type="ECO:0000313" key="2">
    <source>
        <dbReference type="Proteomes" id="UP000204644"/>
    </source>
</evidence>
<keyword evidence="2" id="KW-1185">Reference proteome</keyword>
<dbReference type="Proteomes" id="UP000204644">
    <property type="component" value="Segment"/>
</dbReference>
<accession>Q287R0</accession>
<proteinExistence type="predicted"/>
<organismHost>
    <name type="scientific">Lepidoptera</name>
    <name type="common">moths &amp; butterflies</name>
    <dbReference type="NCBI Taxonomy" id="7088"/>
</organismHost>
<organism evidence="1 2">
    <name type="scientific">Agrotis segetum nuclear polyhedrosis virus</name>
    <name type="common">AsNPV</name>
    <dbReference type="NCBI Taxonomy" id="1962501"/>
    <lineage>
        <taxon>Viruses</taxon>
        <taxon>Viruses incertae sedis</taxon>
        <taxon>Naldaviricetes</taxon>
        <taxon>Lefavirales</taxon>
        <taxon>Baculoviridae</taxon>
        <taxon>Alphabaculovirus</taxon>
        <taxon>Alphabaculovirus agsegetum</taxon>
    </lineage>
</organism>
<dbReference type="OrthoDB" id="28689at10239"/>
<protein>
    <submittedName>
        <fullName evidence="1">ORF-12</fullName>
    </submittedName>
</protein>
<sequence>MFYSPRYNYRGTAPYSYSTLISQHDDIRHDLRTLKSQMYEICQQSTADRSLCDRIKSSSLDTTYYPLSNRTRCDSDVLKISTTTTNRNLNTANNGAAVKVVDTIKY</sequence>
<dbReference type="RefSeq" id="YP_529682.1">
    <property type="nucleotide sequence ID" value="NC_007921.1"/>
</dbReference>
<reference evidence="2" key="1">
    <citation type="journal article" date="2005" name="J. Invertebr. Pathol.">
        <title>Molecular characterization of Agrotis segetum nucleopolyhedrovirus from Poland.</title>
        <authorList>
            <person name="Jakubowska A."/>
            <person name="van Oers M.M."/>
            <person name="Ziemnicka J."/>
            <person name="Lipa J.J."/>
            <person name="Vlak J.M."/>
        </authorList>
    </citation>
    <scope>NUCLEOTIDE SEQUENCE [LARGE SCALE GENOMIC DNA]</scope>
</reference>